<dbReference type="Proteomes" id="UP000007177">
    <property type="component" value="Chromosome"/>
</dbReference>
<dbReference type="Gene3D" id="1.20.1260.10">
    <property type="match status" value="1"/>
</dbReference>
<evidence type="ECO:0000313" key="2">
    <source>
        <dbReference type="EMBL" id="AFA48559.1"/>
    </source>
</evidence>
<reference evidence="2 3" key="2">
    <citation type="journal article" date="2012" name="PLoS ONE">
        <title>An ancient pathway combining carbon dioxide fixation with the generation and utilization of a sodium ion gradient for ATP synthesis.</title>
        <authorList>
            <person name="Poehlein A."/>
            <person name="Schmidt S."/>
            <person name="Kaster A.K."/>
            <person name="Goenrich M."/>
            <person name="Vollmers J."/>
            <person name="Thurmer A."/>
            <person name="Bertsch J."/>
            <person name="Schuchmann K."/>
            <person name="Voigt B."/>
            <person name="Hecker M."/>
            <person name="Daniel R."/>
            <person name="Thauer R.K."/>
            <person name="Gottschalk G."/>
            <person name="Muller V."/>
        </authorList>
    </citation>
    <scope>NUCLEOTIDE SEQUENCE [LARGE SCALE GENOMIC DNA]</scope>
    <source>
        <strain evidence="3">ATCC 29683 / DSM 1030 / JCM 2381 / KCTC 1655 / WB1</strain>
    </source>
</reference>
<dbReference type="eggNOG" id="COG1633">
    <property type="taxonomic scope" value="Bacteria"/>
</dbReference>
<dbReference type="OrthoDB" id="573482at2"/>
<feature type="chain" id="PRO_5003604288" description="DUF2202 domain-containing protein" evidence="1">
    <location>
        <begin position="27"/>
        <end position="169"/>
    </location>
</feature>
<proteinExistence type="predicted"/>
<gene>
    <name evidence="2" type="ordered locus">Awo_c17790</name>
</gene>
<dbReference type="STRING" id="931626.Awo_c17790"/>
<dbReference type="InterPro" id="IPR009078">
    <property type="entry name" value="Ferritin-like_SF"/>
</dbReference>
<organism evidence="2 3">
    <name type="scientific">Acetobacterium woodii (strain ATCC 29683 / DSM 1030 / JCM 2381 / KCTC 1655 / WB1)</name>
    <dbReference type="NCBI Taxonomy" id="931626"/>
    <lineage>
        <taxon>Bacteria</taxon>
        <taxon>Bacillati</taxon>
        <taxon>Bacillota</taxon>
        <taxon>Clostridia</taxon>
        <taxon>Eubacteriales</taxon>
        <taxon>Eubacteriaceae</taxon>
        <taxon>Acetobacterium</taxon>
    </lineage>
</organism>
<evidence type="ECO:0000256" key="1">
    <source>
        <dbReference type="SAM" id="SignalP"/>
    </source>
</evidence>
<dbReference type="AlphaFoldDB" id="H6LII5"/>
<dbReference type="RefSeq" id="WP_014356159.1">
    <property type="nucleotide sequence ID" value="NC_016894.1"/>
</dbReference>
<dbReference type="SUPFAM" id="SSF47240">
    <property type="entry name" value="Ferritin-like"/>
    <property type="match status" value="1"/>
</dbReference>
<dbReference type="InterPro" id="IPR012347">
    <property type="entry name" value="Ferritin-like"/>
</dbReference>
<dbReference type="InterPro" id="IPR019243">
    <property type="entry name" value="DUF2202"/>
</dbReference>
<evidence type="ECO:0008006" key="4">
    <source>
        <dbReference type="Google" id="ProtNLM"/>
    </source>
</evidence>
<evidence type="ECO:0000313" key="3">
    <source>
        <dbReference type="Proteomes" id="UP000007177"/>
    </source>
</evidence>
<reference evidence="3" key="1">
    <citation type="submission" date="2011-07" db="EMBL/GenBank/DDBJ databases">
        <title>Complete genome sequence of Acetobacterium woodii.</title>
        <authorList>
            <person name="Poehlein A."/>
            <person name="Schmidt S."/>
            <person name="Kaster A.-K."/>
            <person name="Goenrich M."/>
            <person name="Vollmers J."/>
            <person name="Thuermer A."/>
            <person name="Gottschalk G."/>
            <person name="Thauer R.K."/>
            <person name="Daniel R."/>
            <person name="Mueller V."/>
        </authorList>
    </citation>
    <scope>NUCLEOTIDE SEQUENCE [LARGE SCALE GENOMIC DNA]</scope>
    <source>
        <strain evidence="3">ATCC 29683 / DSM 1030 / JCM 2381 / KCTC 1655 / WB1</strain>
    </source>
</reference>
<name>H6LII5_ACEWD</name>
<protein>
    <recommendedName>
        <fullName evidence="4">DUF2202 domain-containing protein</fullName>
    </recommendedName>
</protein>
<feature type="signal peptide" evidence="1">
    <location>
        <begin position="1"/>
        <end position="26"/>
    </location>
</feature>
<accession>H6LII5</accession>
<dbReference type="KEGG" id="awo:Awo_c17790"/>
<sequence>MKRLVKLLTTAALVLTLFGTTGLVMAQETSYGSAGALSDECLTLEEMLTYAIQDEYAAEAEYAKIIEVYGAVKPYSNIVKAETQHISALVPLFEANAISVPVNDAASHVVLPASLKESYAIGVEAEIKNIDMYNRFLEQQLPDNVRTVFESLKAASEKHLVAFQRKANR</sequence>
<keyword evidence="1" id="KW-0732">Signal</keyword>
<dbReference type="EMBL" id="CP002987">
    <property type="protein sequence ID" value="AFA48559.1"/>
    <property type="molecule type" value="Genomic_DNA"/>
</dbReference>
<dbReference type="CDD" id="cd01048">
    <property type="entry name" value="Ferritin_like_AB2"/>
    <property type="match status" value="1"/>
</dbReference>
<dbReference type="HOGENOM" id="CLU_118456_1_0_9"/>
<keyword evidence="3" id="KW-1185">Reference proteome</keyword>